<keyword evidence="2" id="KW-1185">Reference proteome</keyword>
<proteinExistence type="predicted"/>
<protein>
    <submittedName>
        <fullName evidence="1">Uncharacterized protein</fullName>
    </submittedName>
</protein>
<evidence type="ECO:0000313" key="1">
    <source>
        <dbReference type="Ensembl" id="ENSCPGP00000014973.1"/>
    </source>
</evidence>
<evidence type="ECO:0000313" key="2">
    <source>
        <dbReference type="Proteomes" id="UP000694419"/>
    </source>
</evidence>
<name>A0A8C3JYY4_9CHAR</name>
<accession>A0A8C3JYY4</accession>
<dbReference type="Ensembl" id="ENSCPGT00000016406.1">
    <property type="protein sequence ID" value="ENSCPGP00000014973.1"/>
    <property type="gene ID" value="ENSCPGG00000010567.1"/>
</dbReference>
<reference evidence="1" key="2">
    <citation type="submission" date="2025-09" db="UniProtKB">
        <authorList>
            <consortium name="Ensembl"/>
        </authorList>
    </citation>
    <scope>IDENTIFICATION</scope>
</reference>
<reference evidence="1" key="1">
    <citation type="submission" date="2025-08" db="UniProtKB">
        <authorList>
            <consortium name="Ensembl"/>
        </authorList>
    </citation>
    <scope>IDENTIFICATION</scope>
</reference>
<sequence>MQRIGICFPTCHRKKLSATETVILLINYFFFPKLFETTDFLSCSDPEEKNIKSEKWYSPYLKGQVFSSSVNPHHPISTLDNNKITDRKQNRRTKQQRTETARVIHGLAEVQWSEREVLSSLLRCNQFGKRDRTKLYLMSLLDHQHEAARIRYEKDSVVQVTEELKDPLK</sequence>
<dbReference type="AlphaFoldDB" id="A0A8C3JYY4"/>
<organism evidence="1 2">
    <name type="scientific">Calidris pygmaea</name>
    <name type="common">Spoon-billed sandpiper</name>
    <dbReference type="NCBI Taxonomy" id="425635"/>
    <lineage>
        <taxon>Eukaryota</taxon>
        <taxon>Metazoa</taxon>
        <taxon>Chordata</taxon>
        <taxon>Craniata</taxon>
        <taxon>Vertebrata</taxon>
        <taxon>Euteleostomi</taxon>
        <taxon>Archelosauria</taxon>
        <taxon>Archosauria</taxon>
        <taxon>Dinosauria</taxon>
        <taxon>Saurischia</taxon>
        <taxon>Theropoda</taxon>
        <taxon>Coelurosauria</taxon>
        <taxon>Aves</taxon>
        <taxon>Neognathae</taxon>
        <taxon>Neoaves</taxon>
        <taxon>Charadriiformes</taxon>
        <taxon>Scolopacidae</taxon>
        <taxon>Calidris</taxon>
    </lineage>
</organism>
<dbReference type="Proteomes" id="UP000694419">
    <property type="component" value="Unplaced"/>
</dbReference>